<protein>
    <submittedName>
        <fullName evidence="5">NADP-dependent 3-hydroxy acid dehydrogenase YdfG</fullName>
    </submittedName>
</protein>
<evidence type="ECO:0000256" key="3">
    <source>
        <dbReference type="RuleBase" id="RU000363"/>
    </source>
</evidence>
<dbReference type="Pfam" id="PF00106">
    <property type="entry name" value="adh_short"/>
    <property type="match status" value="1"/>
</dbReference>
<name>A0A1H6X6V9_9MICO</name>
<dbReference type="InterPro" id="IPR051911">
    <property type="entry name" value="SDR_oxidoreductase"/>
</dbReference>
<dbReference type="PANTHER" id="PTHR43976:SF16">
    <property type="entry name" value="SHORT-CHAIN DEHYDROGENASE_REDUCTASE FAMILY PROTEIN"/>
    <property type="match status" value="1"/>
</dbReference>
<dbReference type="eggNOG" id="COG4221">
    <property type="taxonomic scope" value="Bacteria"/>
</dbReference>
<dbReference type="PRINTS" id="PR00080">
    <property type="entry name" value="SDRFAMILY"/>
</dbReference>
<dbReference type="PANTHER" id="PTHR43976">
    <property type="entry name" value="SHORT CHAIN DEHYDROGENASE"/>
    <property type="match status" value="1"/>
</dbReference>
<dbReference type="CDD" id="cd05374">
    <property type="entry name" value="17beta-HSD-like_SDR_c"/>
    <property type="match status" value="1"/>
</dbReference>
<reference evidence="6" key="1">
    <citation type="submission" date="2016-10" db="EMBL/GenBank/DDBJ databases">
        <authorList>
            <person name="Varghese N."/>
        </authorList>
    </citation>
    <scope>NUCLEOTIDE SEQUENCE [LARGE SCALE GENOMIC DNA]</scope>
    <source>
        <strain evidence="6">DSM 24868</strain>
    </source>
</reference>
<dbReference type="SUPFAM" id="SSF51735">
    <property type="entry name" value="NAD(P)-binding Rossmann-fold domains"/>
    <property type="match status" value="1"/>
</dbReference>
<dbReference type="EMBL" id="FNZI01000002">
    <property type="protein sequence ID" value="SEJ23214.1"/>
    <property type="molecule type" value="Genomic_DNA"/>
</dbReference>
<dbReference type="InterPro" id="IPR020904">
    <property type="entry name" value="Sc_DH/Rdtase_CS"/>
</dbReference>
<accession>A0A1H6X6V9</accession>
<keyword evidence="2" id="KW-0560">Oxidoreductase</keyword>
<comment type="similarity">
    <text evidence="1 3">Belongs to the short-chain dehydrogenases/reductases (SDR) family.</text>
</comment>
<dbReference type="NCBIfam" id="NF004824">
    <property type="entry name" value="PRK06180.1"/>
    <property type="match status" value="1"/>
</dbReference>
<dbReference type="GO" id="GO:0016491">
    <property type="term" value="F:oxidoreductase activity"/>
    <property type="evidence" value="ECO:0007669"/>
    <property type="project" value="UniProtKB-KW"/>
</dbReference>
<dbReference type="OrthoDB" id="9792003at2"/>
<keyword evidence="6" id="KW-1185">Reference proteome</keyword>
<evidence type="ECO:0000313" key="6">
    <source>
        <dbReference type="Proteomes" id="UP000183315"/>
    </source>
</evidence>
<gene>
    <name evidence="5" type="ORF">SAMN05421637_1252</name>
</gene>
<dbReference type="Proteomes" id="UP000183315">
    <property type="component" value="Unassembled WGS sequence"/>
</dbReference>
<sequence>MATWFITGCSTGIGRATAEKAAEAGHHVVATARRPETLDDLVARFADTVLALPLEVRDDAAIAAAVEAAIARFGSVDVLVNNAGIGFFSTIEESGAEDAQEVMDANFWGAAKVTTALLPHLRAQRSGHIFTISSIAGVRGSAGLGYYCASKFAVSGFMEALAAEVGHLGIRVTLLEPGPIRTLWIPSGAKNEETLPDYEDVMRPFWERIHALPGNQPGSPAAAAEAMLRLADEPEPPMHLICGQHAVTQTRAKLARLGAEVDRWEDLSLSIDRED</sequence>
<organism evidence="5 6">
    <name type="scientific">Demequina mangrovi</name>
    <dbReference type="NCBI Taxonomy" id="1043493"/>
    <lineage>
        <taxon>Bacteria</taxon>
        <taxon>Bacillati</taxon>
        <taxon>Actinomycetota</taxon>
        <taxon>Actinomycetes</taxon>
        <taxon>Micrococcales</taxon>
        <taxon>Demequinaceae</taxon>
        <taxon>Demequina</taxon>
    </lineage>
</organism>
<dbReference type="PROSITE" id="PS00061">
    <property type="entry name" value="ADH_SHORT"/>
    <property type="match status" value="1"/>
</dbReference>
<dbReference type="RefSeq" id="WP_042214016.1">
    <property type="nucleotide sequence ID" value="NZ_BBLU01000005.1"/>
</dbReference>
<evidence type="ECO:0000313" key="5">
    <source>
        <dbReference type="EMBL" id="SEJ23214.1"/>
    </source>
</evidence>
<dbReference type="InterPro" id="IPR036291">
    <property type="entry name" value="NAD(P)-bd_dom_sf"/>
</dbReference>
<dbReference type="AlphaFoldDB" id="A0A1H6X6V9"/>
<dbReference type="InterPro" id="IPR057326">
    <property type="entry name" value="KR_dom"/>
</dbReference>
<evidence type="ECO:0000256" key="1">
    <source>
        <dbReference type="ARBA" id="ARBA00006484"/>
    </source>
</evidence>
<proteinExistence type="inferred from homology"/>
<dbReference type="SMART" id="SM00822">
    <property type="entry name" value="PKS_KR"/>
    <property type="match status" value="1"/>
</dbReference>
<dbReference type="STRING" id="1043493.SAMN05421637_1252"/>
<feature type="domain" description="Ketoreductase" evidence="4">
    <location>
        <begin position="2"/>
        <end position="183"/>
    </location>
</feature>
<evidence type="ECO:0000259" key="4">
    <source>
        <dbReference type="SMART" id="SM00822"/>
    </source>
</evidence>
<dbReference type="InterPro" id="IPR002347">
    <property type="entry name" value="SDR_fam"/>
</dbReference>
<dbReference type="Gene3D" id="3.40.50.720">
    <property type="entry name" value="NAD(P)-binding Rossmann-like Domain"/>
    <property type="match status" value="1"/>
</dbReference>
<evidence type="ECO:0000256" key="2">
    <source>
        <dbReference type="ARBA" id="ARBA00023002"/>
    </source>
</evidence>
<dbReference type="PRINTS" id="PR00081">
    <property type="entry name" value="GDHRDH"/>
</dbReference>